<comment type="caution">
    <text evidence="3">The sequence shown here is derived from an EMBL/GenBank/DDBJ whole genome shotgun (WGS) entry which is preliminary data.</text>
</comment>
<dbReference type="Proteomes" id="UP000286928">
    <property type="component" value="Unassembled WGS sequence"/>
</dbReference>
<proteinExistence type="predicted"/>
<sequence length="36" mass="4081">HLFPRRIHAVTAEGFVLKVLTFVLAHNIRLIADKIA</sequence>
<dbReference type="EMBL" id="PEMG01000051">
    <property type="protein sequence ID" value="RTI11301.1"/>
    <property type="molecule type" value="Genomic_DNA"/>
</dbReference>
<protein>
    <submittedName>
        <fullName evidence="3">Transposase</fullName>
    </submittedName>
</protein>
<reference evidence="5 6" key="1">
    <citation type="journal article" date="2019" name="Extremophiles">
        <title>Biogeography of thermophiles and predominance of Thermus scotoductus in domestic water heaters.</title>
        <authorList>
            <person name="Wilpiszeski R.L."/>
            <person name="Zhang Z."/>
            <person name="House C.H."/>
        </authorList>
    </citation>
    <scope>NUCLEOTIDE SEQUENCE [LARGE SCALE GENOMIC DNA]</scope>
    <source>
        <strain evidence="3 6">17_S17</strain>
        <strain evidence="1 5">20_S20</strain>
    </source>
</reference>
<feature type="non-terminal residue" evidence="3">
    <location>
        <position position="1"/>
    </location>
</feature>
<accession>A0A430UNK1</accession>
<gene>
    <name evidence="4" type="ORF">CSW30_02680</name>
    <name evidence="3" type="ORF">CSW30_08440</name>
    <name evidence="2" type="ORF">CSW33_03585</name>
    <name evidence="1" type="ORF">CSW33_06820</name>
</gene>
<dbReference type="AlphaFoldDB" id="A0A430UNK1"/>
<evidence type="ECO:0000313" key="4">
    <source>
        <dbReference type="EMBL" id="RTI11301.1"/>
    </source>
</evidence>
<dbReference type="Proteomes" id="UP000287173">
    <property type="component" value="Unassembled WGS sequence"/>
</dbReference>
<evidence type="ECO:0000313" key="3">
    <source>
        <dbReference type="EMBL" id="RTI07636.1"/>
    </source>
</evidence>
<dbReference type="EMBL" id="PEMD01000080">
    <property type="protein sequence ID" value="RTH33656.1"/>
    <property type="molecule type" value="Genomic_DNA"/>
</dbReference>
<organism evidence="3 6">
    <name type="scientific">Thermus scotoductus</name>
    <dbReference type="NCBI Taxonomy" id="37636"/>
    <lineage>
        <taxon>Bacteria</taxon>
        <taxon>Thermotogati</taxon>
        <taxon>Deinococcota</taxon>
        <taxon>Deinococci</taxon>
        <taxon>Thermales</taxon>
        <taxon>Thermaceae</taxon>
        <taxon>Thermus</taxon>
    </lineage>
</organism>
<dbReference type="EMBL" id="PEMD01000217">
    <property type="protein sequence ID" value="RTH31963.1"/>
    <property type="molecule type" value="Genomic_DNA"/>
</dbReference>
<evidence type="ECO:0000313" key="2">
    <source>
        <dbReference type="EMBL" id="RTH33656.1"/>
    </source>
</evidence>
<evidence type="ECO:0000313" key="5">
    <source>
        <dbReference type="Proteomes" id="UP000286928"/>
    </source>
</evidence>
<dbReference type="EMBL" id="PEMG01000255">
    <property type="protein sequence ID" value="RTI07636.1"/>
    <property type="molecule type" value="Genomic_DNA"/>
</dbReference>
<evidence type="ECO:0000313" key="1">
    <source>
        <dbReference type="EMBL" id="RTH31963.1"/>
    </source>
</evidence>
<name>A0A430UNK1_THESC</name>
<evidence type="ECO:0000313" key="6">
    <source>
        <dbReference type="Proteomes" id="UP000287173"/>
    </source>
</evidence>